<dbReference type="GO" id="GO:0016787">
    <property type="term" value="F:hydrolase activity"/>
    <property type="evidence" value="ECO:0007669"/>
    <property type="project" value="InterPro"/>
</dbReference>
<accession>A0AAW0FK56</accession>
<dbReference type="PANTHER" id="PTHR17630:SF44">
    <property type="entry name" value="PROTEIN AIM2"/>
    <property type="match status" value="1"/>
</dbReference>
<dbReference type="Gene3D" id="3.40.50.1820">
    <property type="entry name" value="alpha/beta hydrolase"/>
    <property type="match status" value="1"/>
</dbReference>
<dbReference type="EMBL" id="JASBNA010000039">
    <property type="protein sequence ID" value="KAK7681810.1"/>
    <property type="molecule type" value="Genomic_DNA"/>
</dbReference>
<gene>
    <name evidence="2" type="ORF">QCA50_015157</name>
</gene>
<comment type="caution">
    <text evidence="2">The sequence shown here is derived from an EMBL/GenBank/DDBJ whole genome shotgun (WGS) entry which is preliminary data.</text>
</comment>
<name>A0AAW0FK56_9APHY</name>
<evidence type="ECO:0000313" key="3">
    <source>
        <dbReference type="Proteomes" id="UP001385951"/>
    </source>
</evidence>
<feature type="domain" description="Dienelactone hydrolase" evidence="1">
    <location>
        <begin position="27"/>
        <end position="248"/>
    </location>
</feature>
<dbReference type="SUPFAM" id="SSF53474">
    <property type="entry name" value="alpha/beta-Hydrolases"/>
    <property type="match status" value="1"/>
</dbReference>
<dbReference type="Proteomes" id="UP001385951">
    <property type="component" value="Unassembled WGS sequence"/>
</dbReference>
<dbReference type="PANTHER" id="PTHR17630">
    <property type="entry name" value="DIENELACTONE HYDROLASE"/>
    <property type="match status" value="1"/>
</dbReference>
<evidence type="ECO:0000259" key="1">
    <source>
        <dbReference type="Pfam" id="PF01738"/>
    </source>
</evidence>
<keyword evidence="3" id="KW-1185">Reference proteome</keyword>
<proteinExistence type="predicted"/>
<organism evidence="2 3">
    <name type="scientific">Cerrena zonata</name>
    <dbReference type="NCBI Taxonomy" id="2478898"/>
    <lineage>
        <taxon>Eukaryota</taxon>
        <taxon>Fungi</taxon>
        <taxon>Dikarya</taxon>
        <taxon>Basidiomycota</taxon>
        <taxon>Agaricomycotina</taxon>
        <taxon>Agaricomycetes</taxon>
        <taxon>Polyporales</taxon>
        <taxon>Cerrenaceae</taxon>
        <taxon>Cerrena</taxon>
    </lineage>
</organism>
<dbReference type="Pfam" id="PF01738">
    <property type="entry name" value="DLH"/>
    <property type="match status" value="1"/>
</dbReference>
<protein>
    <recommendedName>
        <fullName evidence="1">Dienelactone hydrolase domain-containing protein</fullName>
    </recommendedName>
</protein>
<dbReference type="InterPro" id="IPR029058">
    <property type="entry name" value="AB_hydrolase_fold"/>
</dbReference>
<reference evidence="2 3" key="1">
    <citation type="submission" date="2022-09" db="EMBL/GenBank/DDBJ databases">
        <authorList>
            <person name="Palmer J.M."/>
        </authorList>
    </citation>
    <scope>NUCLEOTIDE SEQUENCE [LARGE SCALE GENOMIC DNA]</scope>
    <source>
        <strain evidence="2 3">DSM 7382</strain>
    </source>
</reference>
<sequence>MSLCESCIAGVRHEGTPEGEIKEIGGIRSYVTTPKGDYAKDKVLLFLPDVFGIDLDNGKLLADTFAEAGYPVIVPDLFKGDPIPSDALGSPSFDFMAWLGKHQPAETIPMIESVIAVLKAQGVTKIAALGFCYGARPAFDLAFENKLDIVLVNHPSLLKVPEDLETYLAKSKAPLFINSCETDQQYPIESQAKGDEILGGGKFAPGYERAYWPGMVHGFTIRGDASKPEVKEAMDGAFKAAVAFLKKYY</sequence>
<dbReference type="AlphaFoldDB" id="A0AAW0FK56"/>
<evidence type="ECO:0000313" key="2">
    <source>
        <dbReference type="EMBL" id="KAK7681810.1"/>
    </source>
</evidence>
<dbReference type="InterPro" id="IPR002925">
    <property type="entry name" value="Dienelactn_hydro"/>
</dbReference>